<reference evidence="3 4" key="1">
    <citation type="journal article" date="2015" name="Antonie Van Leeuwenhoek">
        <title>Bosea vaviloviae sp. nov., a new species of slow-growing rhizobia isolated from nodules of the relict species Vavilovia formosa (Stev.) Fed.</title>
        <authorList>
            <person name="Safronova V.I."/>
            <person name="Kuznetsova I.G."/>
            <person name="Sazanova A.L."/>
            <person name="Kimeklis A.K."/>
            <person name="Belimov A.A."/>
            <person name="Andronov E.E."/>
            <person name="Pinaev A.G."/>
            <person name="Chizhevskaya E.P."/>
            <person name="Pukhaev A.R."/>
            <person name="Popov K.P."/>
            <person name="Willems A."/>
            <person name="Tikhonovich I.A."/>
        </authorList>
    </citation>
    <scope>NUCLEOTIDE SEQUENCE [LARGE SCALE GENOMIC DNA]</scope>
    <source>
        <strain evidence="3 4">Vaf18</strain>
    </source>
</reference>
<evidence type="ECO:0000313" key="3">
    <source>
        <dbReference type="EMBL" id="AOO81690.1"/>
    </source>
</evidence>
<dbReference type="RefSeq" id="WP_069690901.1">
    <property type="nucleotide sequence ID" value="NZ_CP017147.1"/>
</dbReference>
<name>A0A1D7U2U7_9HYPH</name>
<evidence type="ECO:0000256" key="2">
    <source>
        <dbReference type="RuleBase" id="RU362080"/>
    </source>
</evidence>
<dbReference type="InterPro" id="IPR006442">
    <property type="entry name" value="Antitoxin_Phd/YefM"/>
</dbReference>
<dbReference type="STRING" id="1526658.BHK69_15610"/>
<dbReference type="EMBL" id="CP017147">
    <property type="protein sequence ID" value="AOO81690.1"/>
    <property type="molecule type" value="Genomic_DNA"/>
</dbReference>
<dbReference type="Gene3D" id="3.40.1620.10">
    <property type="entry name" value="YefM-like domain"/>
    <property type="match status" value="1"/>
</dbReference>
<comment type="function">
    <text evidence="2">Antitoxin component of a type II toxin-antitoxin (TA) system.</text>
</comment>
<dbReference type="Pfam" id="PF02604">
    <property type="entry name" value="PhdYeFM_antitox"/>
    <property type="match status" value="1"/>
</dbReference>
<dbReference type="InterPro" id="IPR036165">
    <property type="entry name" value="YefM-like_sf"/>
</dbReference>
<dbReference type="InterPro" id="IPR051416">
    <property type="entry name" value="phD-YefM_TA_antitoxins"/>
</dbReference>
<sequence length="79" mass="8642">MVTIGAFEAKTHLSALLERVAAGEEVVITKHGKPIARLTGAGDIDQSRRDEAFARLKALRGRTTLGGLSWKDLRDEGRR</sequence>
<proteinExistence type="inferred from homology"/>
<keyword evidence="4" id="KW-1185">Reference proteome</keyword>
<evidence type="ECO:0000256" key="1">
    <source>
        <dbReference type="ARBA" id="ARBA00009981"/>
    </source>
</evidence>
<dbReference type="KEGG" id="bvv:BHK69_15610"/>
<gene>
    <name evidence="3" type="ORF">BHK69_15610</name>
</gene>
<protein>
    <recommendedName>
        <fullName evidence="2">Antitoxin</fullName>
    </recommendedName>
</protein>
<dbReference type="OrthoDB" id="9800503at2"/>
<dbReference type="NCBIfam" id="TIGR01552">
    <property type="entry name" value="phd_fam"/>
    <property type="match status" value="1"/>
</dbReference>
<evidence type="ECO:0000313" key="4">
    <source>
        <dbReference type="Proteomes" id="UP000094969"/>
    </source>
</evidence>
<dbReference type="Proteomes" id="UP000094969">
    <property type="component" value="Chromosome"/>
</dbReference>
<dbReference type="SUPFAM" id="SSF143120">
    <property type="entry name" value="YefM-like"/>
    <property type="match status" value="1"/>
</dbReference>
<dbReference type="AlphaFoldDB" id="A0A1D7U2U7"/>
<organism evidence="3 4">
    <name type="scientific">Bosea vaviloviae</name>
    <dbReference type="NCBI Taxonomy" id="1526658"/>
    <lineage>
        <taxon>Bacteria</taxon>
        <taxon>Pseudomonadati</taxon>
        <taxon>Pseudomonadota</taxon>
        <taxon>Alphaproteobacteria</taxon>
        <taxon>Hyphomicrobiales</taxon>
        <taxon>Boseaceae</taxon>
        <taxon>Bosea</taxon>
    </lineage>
</organism>
<dbReference type="PANTHER" id="PTHR35377">
    <property type="entry name" value="ANTITOXIN VAPB49-RELATED-RELATED"/>
    <property type="match status" value="1"/>
</dbReference>
<accession>A0A1D7U2U7</accession>
<comment type="similarity">
    <text evidence="1 2">Belongs to the phD/YefM antitoxin family.</text>
</comment>
<dbReference type="PANTHER" id="PTHR35377:SF8">
    <property type="entry name" value="ANTITOXIN VAPB22"/>
    <property type="match status" value="1"/>
</dbReference>